<evidence type="ECO:0000256" key="1">
    <source>
        <dbReference type="SAM" id="Phobius"/>
    </source>
</evidence>
<protein>
    <submittedName>
        <fullName evidence="2">Uncharacterized protein</fullName>
    </submittedName>
</protein>
<keyword evidence="1" id="KW-0472">Membrane</keyword>
<feature type="transmembrane region" description="Helical" evidence="1">
    <location>
        <begin position="97"/>
        <end position="115"/>
    </location>
</feature>
<dbReference type="EMBL" id="NJBN01000003">
    <property type="protein sequence ID" value="TKJ41080.1"/>
    <property type="molecule type" value="Genomic_DNA"/>
</dbReference>
<organism evidence="2 3">
    <name type="scientific">candidate division LCP-89 bacterium B3_LCP</name>
    <dbReference type="NCBI Taxonomy" id="2012998"/>
    <lineage>
        <taxon>Bacteria</taxon>
        <taxon>Pseudomonadati</taxon>
        <taxon>Bacteria division LCP-89</taxon>
    </lineage>
</organism>
<proteinExistence type="predicted"/>
<feature type="transmembrane region" description="Helical" evidence="1">
    <location>
        <begin position="29"/>
        <end position="50"/>
    </location>
</feature>
<accession>A0A532V1J0</accession>
<keyword evidence="1" id="KW-0812">Transmembrane</keyword>
<name>A0A532V1J0_UNCL8</name>
<evidence type="ECO:0000313" key="3">
    <source>
        <dbReference type="Proteomes" id="UP000319619"/>
    </source>
</evidence>
<keyword evidence="1" id="KW-1133">Transmembrane helix</keyword>
<evidence type="ECO:0000313" key="2">
    <source>
        <dbReference type="EMBL" id="TKJ41080.1"/>
    </source>
</evidence>
<comment type="caution">
    <text evidence="2">The sequence shown here is derived from an EMBL/GenBank/DDBJ whole genome shotgun (WGS) entry which is preliminary data.</text>
</comment>
<dbReference type="AlphaFoldDB" id="A0A532V1J0"/>
<sequence>MLSYEIAIVIIALFSLVALVFIKSKLLKAVIIALTSVVLLLLYGMFSSLIEQQVGLLASLSTSTHMQSGESMMTPDMLAYATSIIEKLTEYGHKLKITRLMLLGFLIVAPFTQLINRKQSQDLK</sequence>
<dbReference type="Proteomes" id="UP000319619">
    <property type="component" value="Unassembled WGS sequence"/>
</dbReference>
<gene>
    <name evidence="2" type="ORF">CEE37_05280</name>
</gene>
<feature type="transmembrane region" description="Helical" evidence="1">
    <location>
        <begin position="6"/>
        <end position="22"/>
    </location>
</feature>
<reference evidence="2 3" key="1">
    <citation type="submission" date="2017-06" db="EMBL/GenBank/DDBJ databases">
        <title>Novel microbial phyla capable of carbon fixation and sulfur reduction in deep-sea sediments.</title>
        <authorList>
            <person name="Huang J."/>
            <person name="Baker B."/>
            <person name="Wang Y."/>
        </authorList>
    </citation>
    <scope>NUCLEOTIDE SEQUENCE [LARGE SCALE GENOMIC DNA]</scope>
    <source>
        <strain evidence="2">B3_LCP</strain>
    </source>
</reference>